<comment type="caution">
    <text evidence="6">The sequence shown here is derived from an EMBL/GenBank/DDBJ whole genome shotgun (WGS) entry which is preliminary data.</text>
</comment>
<dbReference type="STRING" id="53326.A0A016SP05"/>
<evidence type="ECO:0000313" key="6">
    <source>
        <dbReference type="EMBL" id="EYB92360.1"/>
    </source>
</evidence>
<feature type="domain" description="Peptidase A1" evidence="5">
    <location>
        <begin position="69"/>
        <end position="409"/>
    </location>
</feature>
<sequence length="416" mass="46103">MKTALLFVSLLAAVYSKTITMQTRRTGSLRAKLIATKQLRQFVEKQRAKRFEILKRGSEPFRDFYDDFYIGEVDLGTPGQPTLLVMDTGSSNLWAIDSGCDLDACNGYPISGYTRHKFNTNESSTFHAEEEDFAIQYGSGFCSGYLATDTISFAGISISNLEFGIATYLDDVFGYQPMDGIFGLGWPSIAVDNVTTPIQRILSELDQPIFTVWLDRKVNISEGGDAGVITFGGFDDDHCESNVSYVPLTAETYWQFSIDGYSICTHKCHKKAQVNSEYIYGETAIYLPRKIQVISDTGTSWIGAPQHVIDNVADATNADYDFFQDIYTVPCANMDSLPPFNITIGGREYSIPSSEYVLDLGLGDGDCVLTFFSMDDSNGFSDPTWILGDTFIRTFCNVYDVGAKQIGFAKAKHGNI</sequence>
<evidence type="ECO:0000313" key="7">
    <source>
        <dbReference type="Proteomes" id="UP000024635"/>
    </source>
</evidence>
<protein>
    <recommendedName>
        <fullName evidence="5">Peptidase A1 domain-containing protein</fullName>
    </recommendedName>
</protein>
<organism evidence="6 7">
    <name type="scientific">Ancylostoma ceylanicum</name>
    <dbReference type="NCBI Taxonomy" id="53326"/>
    <lineage>
        <taxon>Eukaryota</taxon>
        <taxon>Metazoa</taxon>
        <taxon>Ecdysozoa</taxon>
        <taxon>Nematoda</taxon>
        <taxon>Chromadorea</taxon>
        <taxon>Rhabditida</taxon>
        <taxon>Rhabditina</taxon>
        <taxon>Rhabditomorpha</taxon>
        <taxon>Strongyloidea</taxon>
        <taxon>Ancylostomatidae</taxon>
        <taxon>Ancylostomatinae</taxon>
        <taxon>Ancylostoma</taxon>
    </lineage>
</organism>
<evidence type="ECO:0000256" key="1">
    <source>
        <dbReference type="ARBA" id="ARBA00007447"/>
    </source>
</evidence>
<dbReference type="FunFam" id="2.40.70.10:FF:000008">
    <property type="entry name" value="Cathepsin D"/>
    <property type="match status" value="1"/>
</dbReference>
<dbReference type="SUPFAM" id="SSF50630">
    <property type="entry name" value="Acid proteases"/>
    <property type="match status" value="1"/>
</dbReference>
<keyword evidence="3" id="KW-1015">Disulfide bond</keyword>
<feature type="active site" evidence="2">
    <location>
        <position position="296"/>
    </location>
</feature>
<reference evidence="7" key="1">
    <citation type="journal article" date="2015" name="Nat. Genet.">
        <title>The genome and transcriptome of the zoonotic hookworm Ancylostoma ceylanicum identify infection-specific gene families.</title>
        <authorList>
            <person name="Schwarz E.M."/>
            <person name="Hu Y."/>
            <person name="Antoshechkin I."/>
            <person name="Miller M.M."/>
            <person name="Sternberg P.W."/>
            <person name="Aroian R.V."/>
        </authorList>
    </citation>
    <scope>NUCLEOTIDE SEQUENCE</scope>
    <source>
        <strain evidence="7">HY135</strain>
    </source>
</reference>
<gene>
    <name evidence="6" type="primary">Acey_s0195.g1499</name>
    <name evidence="6" type="ORF">Y032_0195g1499</name>
</gene>
<evidence type="ECO:0000259" key="5">
    <source>
        <dbReference type="PROSITE" id="PS51767"/>
    </source>
</evidence>
<dbReference type="EMBL" id="JARK01001531">
    <property type="protein sequence ID" value="EYB92360.1"/>
    <property type="molecule type" value="Genomic_DNA"/>
</dbReference>
<dbReference type="PROSITE" id="PS51767">
    <property type="entry name" value="PEPTIDASE_A1"/>
    <property type="match status" value="1"/>
</dbReference>
<feature type="disulfide bond" evidence="3">
    <location>
        <begin position="331"/>
        <end position="367"/>
    </location>
</feature>
<accession>A0A016SP05</accession>
<dbReference type="GO" id="GO:0004190">
    <property type="term" value="F:aspartic-type endopeptidase activity"/>
    <property type="evidence" value="ECO:0007669"/>
    <property type="project" value="InterPro"/>
</dbReference>
<evidence type="ECO:0000256" key="4">
    <source>
        <dbReference type="SAM" id="SignalP"/>
    </source>
</evidence>
<dbReference type="InterPro" id="IPR001461">
    <property type="entry name" value="Aspartic_peptidase_A1"/>
</dbReference>
<dbReference type="InterPro" id="IPR034164">
    <property type="entry name" value="Pepsin-like_dom"/>
</dbReference>
<keyword evidence="4" id="KW-0732">Signal</keyword>
<dbReference type="OrthoDB" id="5853681at2759"/>
<name>A0A016SP05_9BILA</name>
<dbReference type="PANTHER" id="PTHR47966">
    <property type="entry name" value="BETA-SITE APP-CLEAVING ENZYME, ISOFORM A-RELATED"/>
    <property type="match status" value="1"/>
</dbReference>
<evidence type="ECO:0000256" key="2">
    <source>
        <dbReference type="PIRSR" id="PIRSR601461-1"/>
    </source>
</evidence>
<dbReference type="Pfam" id="PF00026">
    <property type="entry name" value="Asp"/>
    <property type="match status" value="1"/>
</dbReference>
<dbReference type="Proteomes" id="UP000024635">
    <property type="component" value="Unassembled WGS sequence"/>
</dbReference>
<dbReference type="GO" id="GO:0006508">
    <property type="term" value="P:proteolysis"/>
    <property type="evidence" value="ECO:0007669"/>
    <property type="project" value="InterPro"/>
</dbReference>
<dbReference type="Gene3D" id="2.40.70.10">
    <property type="entry name" value="Acid Proteases"/>
    <property type="match status" value="2"/>
</dbReference>
<evidence type="ECO:0000256" key="3">
    <source>
        <dbReference type="PIRSR" id="PIRSR601461-2"/>
    </source>
</evidence>
<dbReference type="PANTHER" id="PTHR47966:SF8">
    <property type="entry name" value="ASPARTIC PROTEASE 1-RELATED"/>
    <property type="match status" value="1"/>
</dbReference>
<dbReference type="InterPro" id="IPR033121">
    <property type="entry name" value="PEPTIDASE_A1"/>
</dbReference>
<proteinExistence type="inferred from homology"/>
<dbReference type="PRINTS" id="PR00792">
    <property type="entry name" value="PEPSIN"/>
</dbReference>
<dbReference type="AlphaFoldDB" id="A0A016SP05"/>
<dbReference type="CDD" id="cd05471">
    <property type="entry name" value="pepsin_like"/>
    <property type="match status" value="1"/>
</dbReference>
<comment type="similarity">
    <text evidence="1">Belongs to the peptidase A1 family.</text>
</comment>
<feature type="signal peptide" evidence="4">
    <location>
        <begin position="1"/>
        <end position="16"/>
    </location>
</feature>
<keyword evidence="7" id="KW-1185">Reference proteome</keyword>
<dbReference type="InterPro" id="IPR021109">
    <property type="entry name" value="Peptidase_aspartic_dom_sf"/>
</dbReference>
<dbReference type="GO" id="GO:0005764">
    <property type="term" value="C:lysosome"/>
    <property type="evidence" value="ECO:0007669"/>
    <property type="project" value="TreeGrafter"/>
</dbReference>
<feature type="active site" evidence="2">
    <location>
        <position position="87"/>
    </location>
</feature>
<feature type="chain" id="PRO_5001486996" description="Peptidase A1 domain-containing protein" evidence="4">
    <location>
        <begin position="17"/>
        <end position="416"/>
    </location>
</feature>